<evidence type="ECO:0000313" key="3">
    <source>
        <dbReference type="Proteomes" id="UP000299102"/>
    </source>
</evidence>
<dbReference type="EMBL" id="BGZK01000948">
    <property type="protein sequence ID" value="GBP66128.1"/>
    <property type="molecule type" value="Genomic_DNA"/>
</dbReference>
<evidence type="ECO:0000256" key="1">
    <source>
        <dbReference type="SAM" id="MobiDB-lite"/>
    </source>
</evidence>
<keyword evidence="3" id="KW-1185">Reference proteome</keyword>
<evidence type="ECO:0000313" key="2">
    <source>
        <dbReference type="EMBL" id="GBP66128.1"/>
    </source>
</evidence>
<sequence>MQASLNTDSTGSGPRQPARARHVRQYNILRDSILHAVCLHPFNANPLAGVHRRSFLDQRQHVTDAFSGLDYCHTFGSARDI</sequence>
<dbReference type="Proteomes" id="UP000299102">
    <property type="component" value="Unassembled WGS sequence"/>
</dbReference>
<reference evidence="2 3" key="1">
    <citation type="journal article" date="2019" name="Commun. Biol.">
        <title>The bagworm genome reveals a unique fibroin gene that provides high tensile strength.</title>
        <authorList>
            <person name="Kono N."/>
            <person name="Nakamura H."/>
            <person name="Ohtoshi R."/>
            <person name="Tomita M."/>
            <person name="Numata K."/>
            <person name="Arakawa K."/>
        </authorList>
    </citation>
    <scope>NUCLEOTIDE SEQUENCE [LARGE SCALE GENOMIC DNA]</scope>
</reference>
<gene>
    <name evidence="2" type="ORF">EVAR_51297_1</name>
</gene>
<organism evidence="2 3">
    <name type="scientific">Eumeta variegata</name>
    <name type="common">Bagworm moth</name>
    <name type="synonym">Eumeta japonica</name>
    <dbReference type="NCBI Taxonomy" id="151549"/>
    <lineage>
        <taxon>Eukaryota</taxon>
        <taxon>Metazoa</taxon>
        <taxon>Ecdysozoa</taxon>
        <taxon>Arthropoda</taxon>
        <taxon>Hexapoda</taxon>
        <taxon>Insecta</taxon>
        <taxon>Pterygota</taxon>
        <taxon>Neoptera</taxon>
        <taxon>Endopterygota</taxon>
        <taxon>Lepidoptera</taxon>
        <taxon>Glossata</taxon>
        <taxon>Ditrysia</taxon>
        <taxon>Tineoidea</taxon>
        <taxon>Psychidae</taxon>
        <taxon>Oiketicinae</taxon>
        <taxon>Eumeta</taxon>
    </lineage>
</organism>
<comment type="caution">
    <text evidence="2">The sequence shown here is derived from an EMBL/GenBank/DDBJ whole genome shotgun (WGS) entry which is preliminary data.</text>
</comment>
<protein>
    <submittedName>
        <fullName evidence="2">Uncharacterized protein</fullName>
    </submittedName>
</protein>
<name>A0A4C1XRI0_EUMVA</name>
<accession>A0A4C1XRI0</accession>
<dbReference type="AlphaFoldDB" id="A0A4C1XRI0"/>
<proteinExistence type="predicted"/>
<feature type="compositionally biased region" description="Polar residues" evidence="1">
    <location>
        <begin position="1"/>
        <end position="13"/>
    </location>
</feature>
<feature type="region of interest" description="Disordered" evidence="1">
    <location>
        <begin position="1"/>
        <end position="21"/>
    </location>
</feature>